<dbReference type="GeneID" id="20641262"/>
<organism evidence="2 3">
    <name type="scientific">Phytophthora sojae (strain P6497)</name>
    <name type="common">Soybean stem and root rot agent</name>
    <name type="synonym">Phytophthora megasperma f. sp. glycines</name>
    <dbReference type="NCBI Taxonomy" id="1094619"/>
    <lineage>
        <taxon>Eukaryota</taxon>
        <taxon>Sar</taxon>
        <taxon>Stramenopiles</taxon>
        <taxon>Oomycota</taxon>
        <taxon>Peronosporomycetes</taxon>
        <taxon>Peronosporales</taxon>
        <taxon>Peronosporaceae</taxon>
        <taxon>Phytophthora</taxon>
    </lineage>
</organism>
<dbReference type="SUPFAM" id="SSF48403">
    <property type="entry name" value="Ankyrin repeat"/>
    <property type="match status" value="1"/>
</dbReference>
<evidence type="ECO:0000256" key="1">
    <source>
        <dbReference type="SAM" id="SignalP"/>
    </source>
</evidence>
<dbReference type="PANTHER" id="PTHR46586">
    <property type="entry name" value="ANKYRIN REPEAT-CONTAINING PROTEIN"/>
    <property type="match status" value="1"/>
</dbReference>
<dbReference type="InterPro" id="IPR036770">
    <property type="entry name" value="Ankyrin_rpt-contain_sf"/>
</dbReference>
<dbReference type="InParanoid" id="G4YRC7"/>
<dbReference type="AlphaFoldDB" id="G4YRC7"/>
<accession>G4YRC7</accession>
<sequence>MLLKGFLSGWVWGLLLGQRSDIILAANNAAANDHVGVVKQLLLHAEPPRLANASAVVQTNRHPGNVCITTAIQRVAGRGDIESLRLLLREPCSLDYLGRGLRAAAASGHIRVVKLLLLSAELWQVGVRNALERAVENDHVSIVKVLVGFCTASEIKAAAARVPVGGRVKISRLLREKEFEKRKEEARVRNEVETLETIDCICNLCDCVMPLLASICGLLQEP</sequence>
<name>G4YRC7_PHYSP</name>
<dbReference type="KEGG" id="psoj:PHYSODRAFT_295502"/>
<proteinExistence type="predicted"/>
<keyword evidence="1" id="KW-0732">Signal</keyword>
<reference evidence="2 3" key="1">
    <citation type="journal article" date="2006" name="Science">
        <title>Phytophthora genome sequences uncover evolutionary origins and mechanisms of pathogenesis.</title>
        <authorList>
            <person name="Tyler B.M."/>
            <person name="Tripathy S."/>
            <person name="Zhang X."/>
            <person name="Dehal P."/>
            <person name="Jiang R.H."/>
            <person name="Aerts A."/>
            <person name="Arredondo F.D."/>
            <person name="Baxter L."/>
            <person name="Bensasson D."/>
            <person name="Beynon J.L."/>
            <person name="Chapman J."/>
            <person name="Damasceno C.M."/>
            <person name="Dorrance A.E."/>
            <person name="Dou D."/>
            <person name="Dickerman A.W."/>
            <person name="Dubchak I.L."/>
            <person name="Garbelotto M."/>
            <person name="Gijzen M."/>
            <person name="Gordon S.G."/>
            <person name="Govers F."/>
            <person name="Grunwald N.J."/>
            <person name="Huang W."/>
            <person name="Ivors K.L."/>
            <person name="Jones R.W."/>
            <person name="Kamoun S."/>
            <person name="Krampis K."/>
            <person name="Lamour K.H."/>
            <person name="Lee M.K."/>
            <person name="McDonald W.H."/>
            <person name="Medina M."/>
            <person name="Meijer H.J."/>
            <person name="Nordberg E.K."/>
            <person name="Maclean D.J."/>
            <person name="Ospina-Giraldo M.D."/>
            <person name="Morris P.F."/>
            <person name="Phuntumart V."/>
            <person name="Putnam N.H."/>
            <person name="Rash S."/>
            <person name="Rose J.K."/>
            <person name="Sakihama Y."/>
            <person name="Salamov A.A."/>
            <person name="Savidor A."/>
            <person name="Scheuring C.F."/>
            <person name="Smith B.M."/>
            <person name="Sobral B.W."/>
            <person name="Terry A."/>
            <person name="Torto-Alalibo T.A."/>
            <person name="Win J."/>
            <person name="Xu Z."/>
            <person name="Zhang H."/>
            <person name="Grigoriev I.V."/>
            <person name="Rokhsar D.S."/>
            <person name="Boore J.L."/>
        </authorList>
    </citation>
    <scope>NUCLEOTIDE SEQUENCE [LARGE SCALE GENOMIC DNA]</scope>
    <source>
        <strain evidence="2 3">P6497</strain>
    </source>
</reference>
<gene>
    <name evidence="2" type="ORF">PHYSODRAFT_295502</name>
</gene>
<dbReference type="SMR" id="G4YRC7"/>
<keyword evidence="3" id="KW-1185">Reference proteome</keyword>
<feature type="signal peptide" evidence="1">
    <location>
        <begin position="1"/>
        <end position="25"/>
    </location>
</feature>
<dbReference type="RefSeq" id="XP_009518149.1">
    <property type="nucleotide sequence ID" value="XM_009519854.1"/>
</dbReference>
<dbReference type="EMBL" id="JH159152">
    <property type="protein sequence ID" value="EGZ22861.1"/>
    <property type="molecule type" value="Genomic_DNA"/>
</dbReference>
<dbReference type="InterPro" id="IPR052050">
    <property type="entry name" value="SecEffector_AnkRepeat"/>
</dbReference>
<feature type="chain" id="PRO_5003471781" evidence="1">
    <location>
        <begin position="26"/>
        <end position="222"/>
    </location>
</feature>
<evidence type="ECO:0000313" key="3">
    <source>
        <dbReference type="Proteomes" id="UP000002640"/>
    </source>
</evidence>
<dbReference type="Gene3D" id="1.25.40.20">
    <property type="entry name" value="Ankyrin repeat-containing domain"/>
    <property type="match status" value="1"/>
</dbReference>
<dbReference type="PANTHER" id="PTHR46586:SF3">
    <property type="entry name" value="ANKYRIN REPEAT-CONTAINING PROTEIN"/>
    <property type="match status" value="1"/>
</dbReference>
<dbReference type="Proteomes" id="UP000002640">
    <property type="component" value="Unassembled WGS sequence"/>
</dbReference>
<protein>
    <submittedName>
        <fullName evidence="2">Uncharacterized protein</fullName>
    </submittedName>
</protein>
<evidence type="ECO:0000313" key="2">
    <source>
        <dbReference type="EMBL" id="EGZ22861.1"/>
    </source>
</evidence>